<evidence type="ECO:0000256" key="16">
    <source>
        <dbReference type="SAM" id="Coils"/>
    </source>
</evidence>
<dbReference type="Pfam" id="PF26095">
    <property type="entry name" value="CC_Bre1"/>
    <property type="match status" value="1"/>
</dbReference>
<dbReference type="InterPro" id="IPR001841">
    <property type="entry name" value="Znf_RING"/>
</dbReference>
<feature type="coiled-coil region" evidence="16">
    <location>
        <begin position="558"/>
        <end position="585"/>
    </location>
</feature>
<sequence length="718" mass="80733">MEERKRSSASDPDDSAPPAKRQATSVNGTRPHPDADMPWKDDVERYQKEAIWRQMREYKREKALLEAQVADITKRSTYHDDHLRIIDLWFSQLLDEIKVLTEYAPAVGLMKDAGQVPFRSSLLFADNQKFEEHLKSRSKDIKSAISQIFGKLTIAPPDIIQLQERLSTLLAAEKVHIAELHRVTTEKEQLSERLENASYRYMVAEKKLERAKSRTVQKLESQAILGGRSETGSGISGEGSALARKESTADSNGDMDSIAANAMTEVARKEAAAVAEKRKEQLDQLEAENKKLTEDLTAMNVKLAALSDDDYAKSELFKLLKSQHEDVIKRINNLESTNVQLREEAQKLQSERTAYRVQMDDESRSVTNEVESQIARAGTDLARIRNSRDELAADNAIRKAAQDQAKVSTDQIKELASARENRITALEAEIERLSLQLGGRENASQATLDDMSVEELRRRLGTIENQYALLSNELPSMEAAWKKTQALASKKVAETLSWEEQLSRLGAEKSKADQKYFGAMKAKEAREAENRTLRAQNARSSEIVTQLKEAESSTRSLAVNLEKQVAESKDALVNLSQQHQRIQQKLTERTIISDGQNNQISELKKILAAKDTSTLAAAQAKRQTEVEVEELKVKLEETRKSLEGWKKKGLGNQTDEYEALRAIAVCTVCRKNFKNTAIKTCGHVFCQECVDERISSRSRKCPNCGKAFGSNDHMRVTL</sequence>
<evidence type="ECO:0000256" key="1">
    <source>
        <dbReference type="ARBA" id="ARBA00000900"/>
    </source>
</evidence>
<evidence type="ECO:0000259" key="18">
    <source>
        <dbReference type="PROSITE" id="PS50089"/>
    </source>
</evidence>
<evidence type="ECO:0000256" key="9">
    <source>
        <dbReference type="ARBA" id="ARBA00022833"/>
    </source>
</evidence>
<comment type="catalytic activity">
    <reaction evidence="1 15">
        <text>S-ubiquitinyl-[E2 ubiquitin-conjugating enzyme]-L-cysteine + [acceptor protein]-L-lysine = [E2 ubiquitin-conjugating enzyme]-L-cysteine + N(6)-ubiquitinyl-[acceptor protein]-L-lysine.</text>
        <dbReference type="EC" id="2.3.2.27"/>
    </reaction>
</comment>
<dbReference type="InterPro" id="IPR017907">
    <property type="entry name" value="Znf_RING_CS"/>
</dbReference>
<keyword evidence="7 14" id="KW-0863">Zinc-finger</keyword>
<dbReference type="PANTHER" id="PTHR23163:SF0">
    <property type="entry name" value="E3 UBIQUITIN-PROTEIN LIGASE BRE1"/>
    <property type="match status" value="1"/>
</dbReference>
<evidence type="ECO:0000256" key="14">
    <source>
        <dbReference type="PROSITE-ProRule" id="PRU00175"/>
    </source>
</evidence>
<name>A0ABR0LZG0_9PEZI</name>
<comment type="caution">
    <text evidence="19">The sequence shown here is derived from an EMBL/GenBank/DDBJ whole genome shotgun (WGS) entry which is preliminary data.</text>
</comment>
<feature type="domain" description="RING-type" evidence="18">
    <location>
        <begin position="666"/>
        <end position="704"/>
    </location>
</feature>
<organism evidence="19 20">
    <name type="scientific">Cryomyces antarcticus</name>
    <dbReference type="NCBI Taxonomy" id="329879"/>
    <lineage>
        <taxon>Eukaryota</taxon>
        <taxon>Fungi</taxon>
        <taxon>Dikarya</taxon>
        <taxon>Ascomycota</taxon>
        <taxon>Pezizomycotina</taxon>
        <taxon>Dothideomycetes</taxon>
        <taxon>Dothideomycetes incertae sedis</taxon>
        <taxon>Cryomyces</taxon>
    </lineage>
</organism>
<feature type="region of interest" description="Disordered" evidence="17">
    <location>
        <begin position="227"/>
        <end position="253"/>
    </location>
</feature>
<dbReference type="InterPro" id="IPR058643">
    <property type="entry name" value="BRE1-like_CC"/>
</dbReference>
<proteinExistence type="inferred from homology"/>
<comment type="similarity">
    <text evidence="4 15">Belongs to the BRE1 family.</text>
</comment>
<keyword evidence="6 15" id="KW-0479">Metal-binding</keyword>
<dbReference type="Proteomes" id="UP001357485">
    <property type="component" value="Unassembled WGS sequence"/>
</dbReference>
<feature type="coiled-coil region" evidence="16">
    <location>
        <begin position="416"/>
        <end position="473"/>
    </location>
</feature>
<comment type="subcellular location">
    <subcellularLocation>
        <location evidence="2 15">Nucleus</location>
    </subcellularLocation>
</comment>
<dbReference type="EC" id="2.3.2.27" evidence="15"/>
<keyword evidence="10 15" id="KW-0156">Chromatin regulator</keyword>
<dbReference type="SUPFAM" id="SSF57850">
    <property type="entry name" value="RING/U-box"/>
    <property type="match status" value="1"/>
</dbReference>
<evidence type="ECO:0000256" key="10">
    <source>
        <dbReference type="ARBA" id="ARBA00022853"/>
    </source>
</evidence>
<evidence type="ECO:0000256" key="17">
    <source>
        <dbReference type="SAM" id="MobiDB-lite"/>
    </source>
</evidence>
<keyword evidence="19" id="KW-0012">Acyltransferase</keyword>
<feature type="coiled-coil region" evidence="16">
    <location>
        <begin position="180"/>
        <end position="214"/>
    </location>
</feature>
<dbReference type="InterPro" id="IPR013083">
    <property type="entry name" value="Znf_RING/FYVE/PHD"/>
</dbReference>
<dbReference type="GO" id="GO:0061630">
    <property type="term" value="F:ubiquitin protein ligase activity"/>
    <property type="evidence" value="ECO:0007669"/>
    <property type="project" value="UniProtKB-EC"/>
</dbReference>
<evidence type="ECO:0000256" key="8">
    <source>
        <dbReference type="ARBA" id="ARBA00022786"/>
    </source>
</evidence>
<reference evidence="19 20" key="1">
    <citation type="submission" date="2023-08" db="EMBL/GenBank/DDBJ databases">
        <title>Black Yeasts Isolated from many extreme environments.</title>
        <authorList>
            <person name="Coleine C."/>
            <person name="Stajich J.E."/>
            <person name="Selbmann L."/>
        </authorList>
    </citation>
    <scope>NUCLEOTIDE SEQUENCE [LARGE SCALE GENOMIC DNA]</scope>
    <source>
        <strain evidence="19 20">CCFEE 536</strain>
    </source>
</reference>
<protein>
    <recommendedName>
        <fullName evidence="15">E3 ubiquitin protein ligase</fullName>
        <ecNumber evidence="15">2.3.2.27</ecNumber>
    </recommendedName>
</protein>
<dbReference type="EMBL" id="JAVRRA010008284">
    <property type="protein sequence ID" value="KAK5257163.1"/>
    <property type="molecule type" value="Genomic_DNA"/>
</dbReference>
<accession>A0ABR0LZG0</accession>
<evidence type="ECO:0000256" key="12">
    <source>
        <dbReference type="ARBA" id="ARBA00023242"/>
    </source>
</evidence>
<gene>
    <name evidence="19" type="primary">BRE1_1</name>
    <name evidence="19" type="ORF">LTR16_001455</name>
</gene>
<dbReference type="SMART" id="SM00184">
    <property type="entry name" value="RING"/>
    <property type="match status" value="1"/>
</dbReference>
<feature type="region of interest" description="Disordered" evidence="17">
    <location>
        <begin position="1"/>
        <end position="40"/>
    </location>
</feature>
<dbReference type="PROSITE" id="PS50089">
    <property type="entry name" value="ZF_RING_2"/>
    <property type="match status" value="1"/>
</dbReference>
<evidence type="ECO:0000313" key="20">
    <source>
        <dbReference type="Proteomes" id="UP001357485"/>
    </source>
</evidence>
<keyword evidence="12 15" id="KW-0539">Nucleus</keyword>
<dbReference type="Pfam" id="PF08647">
    <property type="entry name" value="BRE1"/>
    <property type="match status" value="1"/>
</dbReference>
<dbReference type="Gene3D" id="3.30.40.10">
    <property type="entry name" value="Zinc/RING finger domain, C3HC4 (zinc finger)"/>
    <property type="match status" value="1"/>
</dbReference>
<comment type="function">
    <text evidence="13">E3 ubiquitin-protein ligase that mediates monoubiquitination of histone H2B to form H2BK123ub1. H2BK123ub1 gives a specific tag for epigenetic transcriptional activation and is also a prerequisite for H3K4me and H3K79me formation.</text>
</comment>
<dbReference type="PROSITE" id="PS00518">
    <property type="entry name" value="ZF_RING_1"/>
    <property type="match status" value="1"/>
</dbReference>
<evidence type="ECO:0000256" key="2">
    <source>
        <dbReference type="ARBA" id="ARBA00004123"/>
    </source>
</evidence>
<keyword evidence="5 15" id="KW-0808">Transferase</keyword>
<feature type="coiled-coil region" evidence="16">
    <location>
        <begin position="268"/>
        <end position="358"/>
    </location>
</feature>
<dbReference type="CDD" id="cd16499">
    <property type="entry name" value="RING-HC_Bre1-like"/>
    <property type="match status" value="1"/>
</dbReference>
<keyword evidence="9 15" id="KW-0862">Zinc</keyword>
<evidence type="ECO:0000256" key="7">
    <source>
        <dbReference type="ARBA" id="ARBA00022771"/>
    </source>
</evidence>
<keyword evidence="20" id="KW-1185">Reference proteome</keyword>
<feature type="compositionally biased region" description="Basic and acidic residues" evidence="17">
    <location>
        <begin position="31"/>
        <end position="40"/>
    </location>
</feature>
<dbReference type="PANTHER" id="PTHR23163">
    <property type="entry name" value="RING FINGER PROTEIN-RELATED"/>
    <property type="match status" value="1"/>
</dbReference>
<evidence type="ECO:0000256" key="5">
    <source>
        <dbReference type="ARBA" id="ARBA00022679"/>
    </source>
</evidence>
<comment type="pathway">
    <text evidence="3 15">Protein modification; protein ubiquitination.</text>
</comment>
<evidence type="ECO:0000256" key="3">
    <source>
        <dbReference type="ARBA" id="ARBA00004906"/>
    </source>
</evidence>
<evidence type="ECO:0000256" key="4">
    <source>
        <dbReference type="ARBA" id="ARBA00005555"/>
    </source>
</evidence>
<dbReference type="Pfam" id="PF13923">
    <property type="entry name" value="zf-C3HC4_2"/>
    <property type="match status" value="1"/>
</dbReference>
<evidence type="ECO:0000313" key="19">
    <source>
        <dbReference type="EMBL" id="KAK5257163.1"/>
    </source>
</evidence>
<keyword evidence="8 15" id="KW-0833">Ubl conjugation pathway</keyword>
<feature type="coiled-coil region" evidence="16">
    <location>
        <begin position="621"/>
        <end position="648"/>
    </location>
</feature>
<keyword evidence="11 15" id="KW-0175">Coiled coil</keyword>
<evidence type="ECO:0000256" key="13">
    <source>
        <dbReference type="ARBA" id="ARBA00059679"/>
    </source>
</evidence>
<dbReference type="InterPro" id="IPR013956">
    <property type="entry name" value="E3_ubiquit_lig_Bre1"/>
</dbReference>
<evidence type="ECO:0000256" key="15">
    <source>
        <dbReference type="RuleBase" id="RU365038"/>
    </source>
</evidence>
<evidence type="ECO:0000256" key="6">
    <source>
        <dbReference type="ARBA" id="ARBA00022723"/>
    </source>
</evidence>
<evidence type="ECO:0000256" key="11">
    <source>
        <dbReference type="ARBA" id="ARBA00023054"/>
    </source>
</evidence>